<dbReference type="InterPro" id="IPR007730">
    <property type="entry name" value="SPOR-like_dom"/>
</dbReference>
<keyword evidence="5" id="KW-1185">Reference proteome</keyword>
<dbReference type="InterPro" id="IPR036680">
    <property type="entry name" value="SPOR-like_sf"/>
</dbReference>
<comment type="caution">
    <text evidence="4">The sequence shown here is derived from an EMBL/GenBank/DDBJ whole genome shotgun (WGS) entry which is preliminary data.</text>
</comment>
<evidence type="ECO:0000256" key="1">
    <source>
        <dbReference type="SAM" id="MobiDB-lite"/>
    </source>
</evidence>
<dbReference type="PANTHER" id="PTHR38687">
    <property type="entry name" value="CELL DIVISION PROTEIN DEDD-RELATED"/>
    <property type="match status" value="1"/>
</dbReference>
<proteinExistence type="predicted"/>
<dbReference type="SUPFAM" id="SSF110997">
    <property type="entry name" value="Sporulation related repeat"/>
    <property type="match status" value="1"/>
</dbReference>
<gene>
    <name evidence="4" type="ORF">EV696_12146</name>
</gene>
<keyword evidence="2" id="KW-0472">Membrane</keyword>
<dbReference type="GO" id="GO:0032153">
    <property type="term" value="C:cell division site"/>
    <property type="evidence" value="ECO:0007669"/>
    <property type="project" value="TreeGrafter"/>
</dbReference>
<reference evidence="4 5" key="1">
    <citation type="submission" date="2019-03" db="EMBL/GenBank/DDBJ databases">
        <title>Genomic Encyclopedia of Type Strains, Phase IV (KMG-IV): sequencing the most valuable type-strain genomes for metagenomic binning, comparative biology and taxonomic classification.</title>
        <authorList>
            <person name="Goeker M."/>
        </authorList>
    </citation>
    <scope>NUCLEOTIDE SEQUENCE [LARGE SCALE GENOMIC DNA]</scope>
    <source>
        <strain evidence="4 5">DSM 103792</strain>
    </source>
</reference>
<keyword evidence="2" id="KW-0812">Transmembrane</keyword>
<evidence type="ECO:0000256" key="2">
    <source>
        <dbReference type="SAM" id="Phobius"/>
    </source>
</evidence>
<dbReference type="GO" id="GO:0030428">
    <property type="term" value="C:cell septum"/>
    <property type="evidence" value="ECO:0007669"/>
    <property type="project" value="TreeGrafter"/>
</dbReference>
<dbReference type="EMBL" id="SNYM01000021">
    <property type="protein sequence ID" value="TDQ45083.1"/>
    <property type="molecule type" value="Genomic_DNA"/>
</dbReference>
<sequence length="214" mass="22923">MEIRLKERLVGALVIVAIAVVVLPWIFDDEKSQTDFQSQIPDAPPLPPSRVVELAQPRPLDEQTYDDTVIADKTQAGEADAVDHMGEAGGRDNTASEQAIVEQVTEQAPASTDTKTADNSAKPDNTAKTAAISGGFVVQLGSFGNKANAGRLVSDLKSKGLAAYMRDDKSVKPAVYRVLVGPTLEREQAEQMQAKAKSLSGLNPIVVTYDPLKH</sequence>
<dbReference type="InterPro" id="IPR052521">
    <property type="entry name" value="Cell_div_SPOR-domain"/>
</dbReference>
<feature type="domain" description="SPOR" evidence="3">
    <location>
        <begin position="130"/>
        <end position="209"/>
    </location>
</feature>
<dbReference type="AlphaFoldDB" id="A0A4R6UIG2"/>
<dbReference type="OrthoDB" id="7069135at2"/>
<accession>A0A4R6UIG2</accession>
<dbReference type="Proteomes" id="UP000295375">
    <property type="component" value="Unassembled WGS sequence"/>
</dbReference>
<keyword evidence="2" id="KW-1133">Transmembrane helix</keyword>
<dbReference type="PROSITE" id="PS51724">
    <property type="entry name" value="SPOR"/>
    <property type="match status" value="1"/>
</dbReference>
<dbReference type="Pfam" id="PF05036">
    <property type="entry name" value="SPOR"/>
    <property type="match status" value="1"/>
</dbReference>
<organism evidence="4 5">
    <name type="scientific">Permianibacter aggregans</name>
    <dbReference type="NCBI Taxonomy" id="1510150"/>
    <lineage>
        <taxon>Bacteria</taxon>
        <taxon>Pseudomonadati</taxon>
        <taxon>Pseudomonadota</taxon>
        <taxon>Gammaproteobacteria</taxon>
        <taxon>Pseudomonadales</taxon>
        <taxon>Pseudomonadaceae</taxon>
        <taxon>Permianibacter</taxon>
    </lineage>
</organism>
<feature type="region of interest" description="Disordered" evidence="1">
    <location>
        <begin position="105"/>
        <end position="124"/>
    </location>
</feature>
<name>A0A4R6UIG2_9GAMM</name>
<dbReference type="PANTHER" id="PTHR38687:SF1">
    <property type="entry name" value="CELL DIVISION PROTEIN DEDD"/>
    <property type="match status" value="1"/>
</dbReference>
<dbReference type="GO" id="GO:0042834">
    <property type="term" value="F:peptidoglycan binding"/>
    <property type="evidence" value="ECO:0007669"/>
    <property type="project" value="InterPro"/>
</dbReference>
<dbReference type="GO" id="GO:0032506">
    <property type="term" value="P:cytokinetic process"/>
    <property type="evidence" value="ECO:0007669"/>
    <property type="project" value="TreeGrafter"/>
</dbReference>
<feature type="transmembrane region" description="Helical" evidence="2">
    <location>
        <begin position="9"/>
        <end position="27"/>
    </location>
</feature>
<evidence type="ECO:0000313" key="4">
    <source>
        <dbReference type="EMBL" id="TDQ45083.1"/>
    </source>
</evidence>
<protein>
    <submittedName>
        <fullName evidence="4">DedD protein</fullName>
    </submittedName>
</protein>
<evidence type="ECO:0000259" key="3">
    <source>
        <dbReference type="PROSITE" id="PS51724"/>
    </source>
</evidence>
<dbReference type="Gene3D" id="3.30.70.1070">
    <property type="entry name" value="Sporulation related repeat"/>
    <property type="match status" value="1"/>
</dbReference>
<evidence type="ECO:0000313" key="5">
    <source>
        <dbReference type="Proteomes" id="UP000295375"/>
    </source>
</evidence>
<dbReference type="RefSeq" id="WP_133592877.1">
    <property type="nucleotide sequence ID" value="NZ_CP037953.1"/>
</dbReference>